<feature type="chain" id="PRO_5002002990" evidence="2">
    <location>
        <begin position="20"/>
        <end position="90"/>
    </location>
</feature>
<evidence type="ECO:0000256" key="2">
    <source>
        <dbReference type="SAM" id="SignalP"/>
    </source>
</evidence>
<keyword evidence="2" id="KW-0732">Signal</keyword>
<name>A0A0A2M8Z2_9FLAO</name>
<sequence>MKIVLLSLSAFFTITFVNAQQVQERLDQQPAPVTQQQVERDAKVADDVRKKDDADKKKQEAEAKKKEEEKKAVAKSEDKSKKTSTTPGKQ</sequence>
<evidence type="ECO:0000256" key="1">
    <source>
        <dbReference type="SAM" id="MobiDB-lite"/>
    </source>
</evidence>
<feature type="compositionally biased region" description="Basic and acidic residues" evidence="1">
    <location>
        <begin position="38"/>
        <end position="81"/>
    </location>
</feature>
<dbReference type="AlphaFoldDB" id="A0A0A2M8Z2"/>
<dbReference type="EMBL" id="JRLX01000001">
    <property type="protein sequence ID" value="KGO88719.1"/>
    <property type="molecule type" value="Genomic_DNA"/>
</dbReference>
<evidence type="ECO:0000313" key="4">
    <source>
        <dbReference type="Proteomes" id="UP000030152"/>
    </source>
</evidence>
<organism evidence="3 4">
    <name type="scientific">Flavobacterium rivuli WB 3.3-2 = DSM 21788</name>
    <dbReference type="NCBI Taxonomy" id="1121895"/>
    <lineage>
        <taxon>Bacteria</taxon>
        <taxon>Pseudomonadati</taxon>
        <taxon>Bacteroidota</taxon>
        <taxon>Flavobacteriia</taxon>
        <taxon>Flavobacteriales</taxon>
        <taxon>Flavobacteriaceae</taxon>
        <taxon>Flavobacterium</taxon>
    </lineage>
</organism>
<gene>
    <name evidence="3" type="ORF">Q765_02135</name>
</gene>
<reference evidence="3" key="1">
    <citation type="submission" date="2013-09" db="EMBL/GenBank/DDBJ databases">
        <authorList>
            <person name="Zeng Z."/>
            <person name="Chen C."/>
        </authorList>
    </citation>
    <scope>NUCLEOTIDE SEQUENCE [LARGE SCALE GENOMIC DNA]</scope>
    <source>
        <strain evidence="3">WB 3.3-2</strain>
    </source>
</reference>
<protein>
    <submittedName>
        <fullName evidence="3">Uncharacterized protein</fullName>
    </submittedName>
</protein>
<comment type="caution">
    <text evidence="3">The sequence shown here is derived from an EMBL/GenBank/DDBJ whole genome shotgun (WGS) entry which is preliminary data.</text>
</comment>
<feature type="region of interest" description="Disordered" evidence="1">
    <location>
        <begin position="26"/>
        <end position="90"/>
    </location>
</feature>
<accession>A0A0A2M8Z2</accession>
<dbReference type="Proteomes" id="UP000030152">
    <property type="component" value="Unassembled WGS sequence"/>
</dbReference>
<evidence type="ECO:0000313" key="3">
    <source>
        <dbReference type="EMBL" id="KGO88719.1"/>
    </source>
</evidence>
<keyword evidence="4" id="KW-1185">Reference proteome</keyword>
<feature type="signal peptide" evidence="2">
    <location>
        <begin position="1"/>
        <end position="19"/>
    </location>
</feature>
<dbReference type="RefSeq" id="WP_020211756.1">
    <property type="nucleotide sequence ID" value="NZ_JRLX01000001.1"/>
</dbReference>
<dbReference type="STRING" id="1121895.GCA_000378485_00630"/>
<proteinExistence type="predicted"/>